<dbReference type="STRING" id="909663.GCA_000512235_02540"/>
<dbReference type="InterPro" id="IPR014710">
    <property type="entry name" value="RmlC-like_jellyroll"/>
</dbReference>
<reference evidence="2" key="2">
    <citation type="submission" date="2020-01" db="EMBL/GenBank/DDBJ databases">
        <authorList>
            <person name="Campanaro S."/>
        </authorList>
    </citation>
    <scope>NUCLEOTIDE SEQUENCE</scope>
    <source>
        <strain evidence="2">AS06rmzACSIP_7</strain>
    </source>
</reference>
<proteinExistence type="predicted"/>
<accession>A0A351U1Q5</accession>
<comment type="caution">
    <text evidence="2">The sequence shown here is derived from an EMBL/GenBank/DDBJ whole genome shotgun (WGS) entry which is preliminary data.</text>
</comment>
<evidence type="ECO:0000313" key="2">
    <source>
        <dbReference type="EMBL" id="NLW35565.1"/>
    </source>
</evidence>
<organism evidence="2 3">
    <name type="scientific">Syntrophorhabdus aromaticivorans</name>
    <dbReference type="NCBI Taxonomy" id="328301"/>
    <lineage>
        <taxon>Bacteria</taxon>
        <taxon>Pseudomonadati</taxon>
        <taxon>Thermodesulfobacteriota</taxon>
        <taxon>Syntrophorhabdia</taxon>
        <taxon>Syntrophorhabdales</taxon>
        <taxon>Syntrophorhabdaceae</taxon>
        <taxon>Syntrophorhabdus</taxon>
    </lineage>
</organism>
<dbReference type="EMBL" id="JAAYEE010000141">
    <property type="protein sequence ID" value="NLW35565.1"/>
    <property type="molecule type" value="Genomic_DNA"/>
</dbReference>
<evidence type="ECO:0000259" key="1">
    <source>
        <dbReference type="Pfam" id="PF07883"/>
    </source>
</evidence>
<dbReference type="InterPro" id="IPR011051">
    <property type="entry name" value="RmlC_Cupin_sf"/>
</dbReference>
<name>A0A351U1Q5_9BACT</name>
<feature type="domain" description="Cupin type-2" evidence="1">
    <location>
        <begin position="47"/>
        <end position="101"/>
    </location>
</feature>
<protein>
    <submittedName>
        <fullName evidence="2">Cupin domain-containing protein</fullName>
    </submittedName>
</protein>
<dbReference type="Proteomes" id="UP000777265">
    <property type="component" value="Unassembled WGS sequence"/>
</dbReference>
<gene>
    <name evidence="2" type="ORF">GXY80_08825</name>
</gene>
<dbReference type="InterPro" id="IPR013096">
    <property type="entry name" value="Cupin_2"/>
</dbReference>
<dbReference type="Pfam" id="PF07883">
    <property type="entry name" value="Cupin_2"/>
    <property type="match status" value="1"/>
</dbReference>
<dbReference type="SUPFAM" id="SSF51182">
    <property type="entry name" value="RmlC-like cupins"/>
    <property type="match status" value="1"/>
</dbReference>
<dbReference type="AlphaFoldDB" id="A0A351U1Q5"/>
<reference evidence="2" key="1">
    <citation type="journal article" date="2020" name="Biotechnol. Biofuels">
        <title>New insights from the biogas microbiome by comprehensive genome-resolved metagenomics of nearly 1600 species originating from multiple anaerobic digesters.</title>
        <authorList>
            <person name="Campanaro S."/>
            <person name="Treu L."/>
            <person name="Rodriguez-R L.M."/>
            <person name="Kovalovszki A."/>
            <person name="Ziels R.M."/>
            <person name="Maus I."/>
            <person name="Zhu X."/>
            <person name="Kougias P.G."/>
            <person name="Basile A."/>
            <person name="Luo G."/>
            <person name="Schluter A."/>
            <person name="Konstantinidis K.T."/>
            <person name="Angelidaki I."/>
        </authorList>
    </citation>
    <scope>NUCLEOTIDE SEQUENCE</scope>
    <source>
        <strain evidence="2">AS06rmzACSIP_7</strain>
    </source>
</reference>
<evidence type="ECO:0000313" key="3">
    <source>
        <dbReference type="Proteomes" id="UP000777265"/>
    </source>
</evidence>
<dbReference type="CDD" id="cd06981">
    <property type="entry name" value="cupin_reut_a1446"/>
    <property type="match status" value="1"/>
</dbReference>
<sequence length="110" mass="12736">MDIKNLFKDIPRGWNQEIFETLLETEGFRLERIVSEGQATPAGRWYDQDRDEWVILLAGSAGLLFEGDCRPHPLKPGDYLHIPAHRRHRVEWTAANGKTIWLALHFKSQG</sequence>
<dbReference type="Gene3D" id="2.60.120.10">
    <property type="entry name" value="Jelly Rolls"/>
    <property type="match status" value="1"/>
</dbReference>